<dbReference type="Proteomes" id="UP000823775">
    <property type="component" value="Unassembled WGS sequence"/>
</dbReference>
<comment type="caution">
    <text evidence="1">The sequence shown here is derived from an EMBL/GenBank/DDBJ whole genome shotgun (WGS) entry which is preliminary data.</text>
</comment>
<organism evidence="1 2">
    <name type="scientific">Datura stramonium</name>
    <name type="common">Jimsonweed</name>
    <name type="synonym">Common thornapple</name>
    <dbReference type="NCBI Taxonomy" id="4076"/>
    <lineage>
        <taxon>Eukaryota</taxon>
        <taxon>Viridiplantae</taxon>
        <taxon>Streptophyta</taxon>
        <taxon>Embryophyta</taxon>
        <taxon>Tracheophyta</taxon>
        <taxon>Spermatophyta</taxon>
        <taxon>Magnoliopsida</taxon>
        <taxon>eudicotyledons</taxon>
        <taxon>Gunneridae</taxon>
        <taxon>Pentapetalae</taxon>
        <taxon>asterids</taxon>
        <taxon>lamiids</taxon>
        <taxon>Solanales</taxon>
        <taxon>Solanaceae</taxon>
        <taxon>Solanoideae</taxon>
        <taxon>Datureae</taxon>
        <taxon>Datura</taxon>
    </lineage>
</organism>
<name>A0ABS8ULF1_DATST</name>
<dbReference type="EMBL" id="JACEIK010002078">
    <property type="protein sequence ID" value="MCD9558920.1"/>
    <property type="molecule type" value="Genomic_DNA"/>
</dbReference>
<keyword evidence="2" id="KW-1185">Reference proteome</keyword>
<proteinExistence type="predicted"/>
<evidence type="ECO:0000313" key="2">
    <source>
        <dbReference type="Proteomes" id="UP000823775"/>
    </source>
</evidence>
<reference evidence="1 2" key="1">
    <citation type="journal article" date="2021" name="BMC Genomics">
        <title>Datura genome reveals duplications of psychoactive alkaloid biosynthetic genes and high mutation rate following tissue culture.</title>
        <authorList>
            <person name="Rajewski A."/>
            <person name="Carter-House D."/>
            <person name="Stajich J."/>
            <person name="Litt A."/>
        </authorList>
    </citation>
    <scope>NUCLEOTIDE SEQUENCE [LARGE SCALE GENOMIC DNA]</scope>
    <source>
        <strain evidence="1">AR-01</strain>
    </source>
</reference>
<evidence type="ECO:0000313" key="1">
    <source>
        <dbReference type="EMBL" id="MCD9558920.1"/>
    </source>
</evidence>
<sequence>MMLQLSPEVLQSDWVPSVSPTERLPQMRIAEDERADLLKEEARSVKHLLPIPVISLSNGLSSVVFIASQFDAFAEERFSNLRLHWIHHREDPISLEVEGYRI</sequence>
<protein>
    <submittedName>
        <fullName evidence="1">Uncharacterized protein</fullName>
    </submittedName>
</protein>
<gene>
    <name evidence="1" type="ORF">HAX54_016611</name>
</gene>
<accession>A0ABS8ULF1</accession>